<dbReference type="EMBL" id="CP031088">
    <property type="protein sequence ID" value="AXF96180.1"/>
    <property type="molecule type" value="Genomic_DNA"/>
</dbReference>
<evidence type="ECO:0000313" key="3">
    <source>
        <dbReference type="EMBL" id="AXF96225.1"/>
    </source>
</evidence>
<organism evidence="2 4">
    <name type="scientific">Spiroplasma phoeniceum P40</name>
    <dbReference type="NCBI Taxonomy" id="1276259"/>
    <lineage>
        <taxon>Bacteria</taxon>
        <taxon>Bacillati</taxon>
        <taxon>Mycoplasmatota</taxon>
        <taxon>Mollicutes</taxon>
        <taxon>Entomoplasmatales</taxon>
        <taxon>Spiroplasmataceae</taxon>
        <taxon>Spiroplasma</taxon>
    </lineage>
</organism>
<proteinExistence type="predicted"/>
<evidence type="ECO:0000313" key="1">
    <source>
        <dbReference type="EMBL" id="AXF95064.1"/>
    </source>
</evidence>
<accession>A0A345DPP2</accession>
<dbReference type="KEGG" id="sphh:SDAV_0048"/>
<dbReference type="AlphaFoldDB" id="A0A345DPP2"/>
<reference evidence="4" key="1">
    <citation type="submission" date="2018-07" db="EMBL/GenBank/DDBJ databases">
        <title>Complete Genome Sequence of Spiroplasma phoeniceum.</title>
        <authorList>
            <person name="Davis R.E."/>
            <person name="Shao J.Y."/>
            <person name="Zhao Y."/>
            <person name="Silver A."/>
            <person name="Stump z."/>
            <person name="Gasparich G."/>
        </authorList>
    </citation>
    <scope>NUCLEOTIDE SEQUENCE [LARGE SCALE GENOMIC DNA]</scope>
    <source>
        <strain evidence="3 4">P40</strain>
    </source>
</reference>
<dbReference type="KEGG" id="sphh:SDAV_001213"/>
<dbReference type="EMBL" id="CP031088">
    <property type="protein sequence ID" value="AXF96225.1"/>
    <property type="molecule type" value="Genomic_DNA"/>
</dbReference>
<dbReference type="KEGG" id="sphh:SDAV_001258"/>
<evidence type="ECO:0000313" key="2">
    <source>
        <dbReference type="EMBL" id="AXF96180.1"/>
    </source>
</evidence>
<dbReference type="RefSeq" id="WP_114564093.1">
    <property type="nucleotide sequence ID" value="NZ_CP031088.1"/>
</dbReference>
<evidence type="ECO:0000313" key="4">
    <source>
        <dbReference type="Proteomes" id="UP000253689"/>
    </source>
</evidence>
<dbReference type="Proteomes" id="UP000253689">
    <property type="component" value="Chromosome"/>
</dbReference>
<name>A0A345DPP2_9MOLU</name>
<sequence length="134" mass="16038">MISIKNIIIGGIIHIGKKFRSIDNFILENRYMCILGYYESEIAILPMSTYKDEKHKIEKKNKIENLDYSLKHGNVKDGYIKCDQIYLLSIEDFNEFEEVEFKFKMDSEFFEINLINKIKELKQKNKIKIKKINF</sequence>
<dbReference type="EMBL" id="CP031088">
    <property type="protein sequence ID" value="AXF95064.1"/>
    <property type="molecule type" value="Genomic_DNA"/>
</dbReference>
<protein>
    <submittedName>
        <fullName evidence="2">Uncharacterized protein</fullName>
    </submittedName>
</protein>
<gene>
    <name evidence="2" type="ORF">SDAV_001213</name>
    <name evidence="3" type="ORF">SDAV_001258</name>
    <name evidence="1" type="ORF">SDAV_0048</name>
</gene>
<keyword evidence="4" id="KW-1185">Reference proteome</keyword>
<reference evidence="2" key="2">
    <citation type="submission" date="2018-08" db="EMBL/GenBank/DDBJ databases">
        <title>Complete Genome Sequence of Spiroplasma phoeniceum.</title>
        <authorList>
            <person name="Davis R.E."/>
            <person name="Shao J.Y."/>
            <person name="Zhao Y."/>
            <person name="Silver A."/>
            <person name="Stump z."/>
            <person name="Gasparich G."/>
        </authorList>
    </citation>
    <scope>NUCLEOTIDE SEQUENCE</scope>
    <source>
        <strain evidence="2 4">P40</strain>
    </source>
</reference>